<evidence type="ECO:0000256" key="1">
    <source>
        <dbReference type="SAM" id="MobiDB-lite"/>
    </source>
</evidence>
<dbReference type="InterPro" id="IPR007727">
    <property type="entry name" value="Spo12"/>
</dbReference>
<evidence type="ECO:0000313" key="2">
    <source>
        <dbReference type="EMBL" id="GMM38693.1"/>
    </source>
</evidence>
<gene>
    <name evidence="2" type="ORF">DASC09_060320</name>
</gene>
<evidence type="ECO:0000313" key="3">
    <source>
        <dbReference type="Proteomes" id="UP001360560"/>
    </source>
</evidence>
<protein>
    <submittedName>
        <fullName evidence="2">Uncharacterized protein</fullName>
    </submittedName>
</protein>
<feature type="compositionally biased region" description="Basic and acidic residues" evidence="1">
    <location>
        <begin position="73"/>
        <end position="96"/>
    </location>
</feature>
<name>A0AAV5QV17_9ASCO</name>
<accession>A0AAV5QV17</accession>
<dbReference type="GeneID" id="90076681"/>
<dbReference type="EMBL" id="BTFZ01000020">
    <property type="protein sequence ID" value="GMM38693.1"/>
    <property type="molecule type" value="Genomic_DNA"/>
</dbReference>
<dbReference type="Proteomes" id="UP001360560">
    <property type="component" value="Unassembled WGS sequence"/>
</dbReference>
<dbReference type="RefSeq" id="XP_064855688.1">
    <property type="nucleotide sequence ID" value="XM_064999616.1"/>
</dbReference>
<organism evidence="2 3">
    <name type="scientific">Saccharomycopsis crataegensis</name>
    <dbReference type="NCBI Taxonomy" id="43959"/>
    <lineage>
        <taxon>Eukaryota</taxon>
        <taxon>Fungi</taxon>
        <taxon>Dikarya</taxon>
        <taxon>Ascomycota</taxon>
        <taxon>Saccharomycotina</taxon>
        <taxon>Saccharomycetes</taxon>
        <taxon>Saccharomycopsidaceae</taxon>
        <taxon>Saccharomycopsis</taxon>
    </lineage>
</organism>
<dbReference type="Pfam" id="PF05032">
    <property type="entry name" value="Spo12"/>
    <property type="match status" value="1"/>
</dbReference>
<feature type="region of interest" description="Disordered" evidence="1">
    <location>
        <begin position="70"/>
        <end position="122"/>
    </location>
</feature>
<reference evidence="2 3" key="1">
    <citation type="journal article" date="2023" name="Elife">
        <title>Identification of key yeast species and microbe-microbe interactions impacting larval growth of Drosophila in the wild.</title>
        <authorList>
            <person name="Mure A."/>
            <person name="Sugiura Y."/>
            <person name="Maeda R."/>
            <person name="Honda K."/>
            <person name="Sakurai N."/>
            <person name="Takahashi Y."/>
            <person name="Watada M."/>
            <person name="Katoh T."/>
            <person name="Gotoh A."/>
            <person name="Gotoh Y."/>
            <person name="Taniguchi I."/>
            <person name="Nakamura K."/>
            <person name="Hayashi T."/>
            <person name="Katayama T."/>
            <person name="Uemura T."/>
            <person name="Hattori Y."/>
        </authorList>
    </citation>
    <scope>NUCLEOTIDE SEQUENCE [LARGE SCALE GENOMIC DNA]</scope>
    <source>
        <strain evidence="2 3">SC-9</strain>
    </source>
</reference>
<keyword evidence="3" id="KW-1185">Reference proteome</keyword>
<comment type="caution">
    <text evidence="2">The sequence shown here is derived from an EMBL/GenBank/DDBJ whole genome shotgun (WGS) entry which is preliminary data.</text>
</comment>
<dbReference type="AlphaFoldDB" id="A0AAV5QV17"/>
<proteinExistence type="predicted"/>
<sequence length="122" mass="13845">MTSEIQPLHQRALGSKTLLKKKLFESVEKSGNSNVFASPTDNMLSPCTEKLKNHKNRFFANQKVTKLNLKSSMSKEKGGSKLSSEIEGKDVDELLKARKPAKREEDEIDEDEMMKNINFDDI</sequence>